<evidence type="ECO:0000256" key="2">
    <source>
        <dbReference type="ARBA" id="ARBA00004202"/>
    </source>
</evidence>
<evidence type="ECO:0000313" key="16">
    <source>
        <dbReference type="Proteomes" id="UP000321225"/>
    </source>
</evidence>
<dbReference type="InterPro" id="IPR003593">
    <property type="entry name" value="AAA+_ATPase"/>
</dbReference>
<dbReference type="GO" id="GO:0016887">
    <property type="term" value="F:ATP hydrolysis activity"/>
    <property type="evidence" value="ECO:0007669"/>
    <property type="project" value="InterPro"/>
</dbReference>
<feature type="transmembrane region" description="Helical" evidence="11">
    <location>
        <begin position="256"/>
        <end position="279"/>
    </location>
</feature>
<dbReference type="AlphaFoldDB" id="A0A511AHC4"/>
<evidence type="ECO:0000313" key="15">
    <source>
        <dbReference type="EMBL" id="GEK87426.1"/>
    </source>
</evidence>
<keyword evidence="8 15" id="KW-0067">ATP-binding</keyword>
<dbReference type="Pfam" id="PF00005">
    <property type="entry name" value="ABC_tran"/>
    <property type="match status" value="1"/>
</dbReference>
<keyword evidence="9 11" id="KW-1133">Transmembrane helix</keyword>
<evidence type="ECO:0000256" key="6">
    <source>
        <dbReference type="ARBA" id="ARBA00022692"/>
    </source>
</evidence>
<dbReference type="InterPro" id="IPR050388">
    <property type="entry name" value="ABC_Ni/Peptide_Import"/>
</dbReference>
<accession>A0A511AHC4</accession>
<evidence type="ECO:0000256" key="9">
    <source>
        <dbReference type="ARBA" id="ARBA00022989"/>
    </source>
</evidence>
<dbReference type="InterPro" id="IPR000515">
    <property type="entry name" value="MetI-like"/>
</dbReference>
<dbReference type="CDD" id="cd03257">
    <property type="entry name" value="ABC_NikE_OppD_transporters"/>
    <property type="match status" value="1"/>
</dbReference>
<evidence type="ECO:0000259" key="13">
    <source>
        <dbReference type="PROSITE" id="PS50893"/>
    </source>
</evidence>
<evidence type="ECO:0000256" key="1">
    <source>
        <dbReference type="ARBA" id="ARBA00004141"/>
    </source>
</evidence>
<feature type="domain" description="ABC transmembrane type-1" evidence="14">
    <location>
        <begin position="92"/>
        <end position="280"/>
    </location>
</feature>
<comment type="similarity">
    <text evidence="11">Belongs to the binding-protein-dependent transport system permease family.</text>
</comment>
<feature type="region of interest" description="Disordered" evidence="12">
    <location>
        <begin position="289"/>
        <end position="311"/>
    </location>
</feature>
<dbReference type="InterPro" id="IPR017871">
    <property type="entry name" value="ABC_transporter-like_CS"/>
</dbReference>
<evidence type="ECO:0000256" key="11">
    <source>
        <dbReference type="RuleBase" id="RU363032"/>
    </source>
</evidence>
<dbReference type="InterPro" id="IPR025966">
    <property type="entry name" value="OppC_N"/>
</dbReference>
<dbReference type="InterPro" id="IPR003439">
    <property type="entry name" value="ABC_transporter-like_ATP-bd"/>
</dbReference>
<dbReference type="InterPro" id="IPR035906">
    <property type="entry name" value="MetI-like_sf"/>
</dbReference>
<evidence type="ECO:0000256" key="3">
    <source>
        <dbReference type="ARBA" id="ARBA00005417"/>
    </source>
</evidence>
<dbReference type="SUPFAM" id="SSF161098">
    <property type="entry name" value="MetI-like"/>
    <property type="match status" value="1"/>
</dbReference>
<keyword evidence="5" id="KW-1003">Cell membrane</keyword>
<proteinExistence type="inferred from homology"/>
<dbReference type="EMBL" id="BJUW01000013">
    <property type="protein sequence ID" value="GEK87426.1"/>
    <property type="molecule type" value="Genomic_DNA"/>
</dbReference>
<dbReference type="PANTHER" id="PTHR43297">
    <property type="entry name" value="OLIGOPEPTIDE TRANSPORT ATP-BINDING PROTEIN APPD"/>
    <property type="match status" value="1"/>
</dbReference>
<feature type="transmembrane region" description="Helical" evidence="11">
    <location>
        <begin position="155"/>
        <end position="174"/>
    </location>
</feature>
<dbReference type="Gene3D" id="1.10.3720.10">
    <property type="entry name" value="MetI-like"/>
    <property type="match status" value="1"/>
</dbReference>
<feature type="transmembrane region" description="Helical" evidence="11">
    <location>
        <begin position="26"/>
        <end position="53"/>
    </location>
</feature>
<feature type="transmembrane region" description="Helical" evidence="11">
    <location>
        <begin position="127"/>
        <end position="149"/>
    </location>
</feature>
<dbReference type="CDD" id="cd06261">
    <property type="entry name" value="TM_PBP2"/>
    <property type="match status" value="1"/>
</dbReference>
<evidence type="ECO:0000256" key="10">
    <source>
        <dbReference type="ARBA" id="ARBA00023136"/>
    </source>
</evidence>
<keyword evidence="6 11" id="KW-0812">Transmembrane</keyword>
<comment type="subcellular location">
    <subcellularLocation>
        <location evidence="11">Cell membrane</location>
        <topology evidence="11">Multi-pass membrane protein</topology>
    </subcellularLocation>
    <subcellularLocation>
        <location evidence="2">Cell membrane</location>
        <topology evidence="2">Peripheral membrane protein</topology>
    </subcellularLocation>
    <subcellularLocation>
        <location evidence="1">Membrane</location>
        <topology evidence="1">Multi-pass membrane protein</topology>
    </subcellularLocation>
</comment>
<evidence type="ECO:0000259" key="14">
    <source>
        <dbReference type="PROSITE" id="PS50928"/>
    </source>
</evidence>
<protein>
    <submittedName>
        <fullName evidence="15">Dipeptide/oligopeptide/nickel ABC transporter ATP-binding protein</fullName>
    </submittedName>
</protein>
<comment type="similarity">
    <text evidence="3">Belongs to the ABC transporter superfamily.</text>
</comment>
<evidence type="ECO:0000256" key="4">
    <source>
        <dbReference type="ARBA" id="ARBA00022448"/>
    </source>
</evidence>
<dbReference type="PANTHER" id="PTHR43297:SF2">
    <property type="entry name" value="DIPEPTIDE TRANSPORT ATP-BINDING PROTEIN DPPD"/>
    <property type="match status" value="1"/>
</dbReference>
<sequence length="596" mass="62387">MTTTDVYTTPVPQGPPTRRKNLFRRLIGNTLGVICLTYLAALALVAVVGPFIVPFDPNAADIGNVLSTPSAEHLLGGDSAGRDVLSRLVVASSISLAGALVTVIVAAVIGIPTGLIAGYYGGWFDNAAAWLAGLVMALPALVVLLAVRAVVGPSIWLVMAIFGVLISPSFYRVVSGAVRAVREELYIDAAKVAGLGNVRVIGRHVLTAVRAPAILLVAGIFSVGVGVQAIIDFLGLGDTSLPSWGGMLSEGFYNIFRAPALMIWPALAIGLTCIALTLLGTALRDEMEFSGGDRNRSRSEWSAPHPRADAPMVHANGNTTPAPLLQITDLAVAYPKGAAWSTVVDGVSLSVAAGEVHALIGESGSGKTQTAWATLGLLPAGGRIVGGTVTFDGQQRASTGSSQVDRLLGRHIGYVPQEPLSNLDPSYTIGHQLIEPMRAVMGMAKAEARDRSQELLIRVGIDDPERVMASYPHEISGGMAQRILIAGAISCKPALVIADEPTTALDVTVQAEVLQLLRELQQELGLAVLLVTHNFGVVADLADRVSVMRAGAVVETGTVTDVFADPQHSYTRSLFAALLDGAPTREPWAPRAEAGR</sequence>
<keyword evidence="16" id="KW-1185">Reference proteome</keyword>
<dbReference type="SUPFAM" id="SSF52540">
    <property type="entry name" value="P-loop containing nucleoside triphosphate hydrolases"/>
    <property type="match status" value="1"/>
</dbReference>
<dbReference type="GO" id="GO:0005524">
    <property type="term" value="F:ATP binding"/>
    <property type="evidence" value="ECO:0007669"/>
    <property type="project" value="UniProtKB-KW"/>
</dbReference>
<keyword evidence="10 11" id="KW-0472">Membrane</keyword>
<reference evidence="15 16" key="1">
    <citation type="submission" date="2019-07" db="EMBL/GenBank/DDBJ databases">
        <title>Whole genome shotgun sequence of Microbacterium aerolatum NBRC 103071.</title>
        <authorList>
            <person name="Hosoyama A."/>
            <person name="Uohara A."/>
            <person name="Ohji S."/>
            <person name="Ichikawa N."/>
        </authorList>
    </citation>
    <scope>NUCLEOTIDE SEQUENCE [LARGE SCALE GENOMIC DNA]</scope>
    <source>
        <strain evidence="15 16">NBRC 103071</strain>
    </source>
</reference>
<feature type="transmembrane region" description="Helical" evidence="11">
    <location>
        <begin position="94"/>
        <end position="120"/>
    </location>
</feature>
<organism evidence="15 16">
    <name type="scientific">Microbacterium aerolatum</name>
    <dbReference type="NCBI Taxonomy" id="153731"/>
    <lineage>
        <taxon>Bacteria</taxon>
        <taxon>Bacillati</taxon>
        <taxon>Actinomycetota</taxon>
        <taxon>Actinomycetes</taxon>
        <taxon>Micrococcales</taxon>
        <taxon>Microbacteriaceae</taxon>
        <taxon>Microbacterium</taxon>
    </lineage>
</organism>
<keyword evidence="4 11" id="KW-0813">Transport</keyword>
<dbReference type="Pfam" id="PF12911">
    <property type="entry name" value="OppC_N"/>
    <property type="match status" value="1"/>
</dbReference>
<dbReference type="Gene3D" id="3.40.50.300">
    <property type="entry name" value="P-loop containing nucleotide triphosphate hydrolases"/>
    <property type="match status" value="1"/>
</dbReference>
<feature type="domain" description="ABC transporter" evidence="13">
    <location>
        <begin position="325"/>
        <end position="575"/>
    </location>
</feature>
<evidence type="ECO:0000256" key="7">
    <source>
        <dbReference type="ARBA" id="ARBA00022741"/>
    </source>
</evidence>
<dbReference type="GO" id="GO:0055085">
    <property type="term" value="P:transmembrane transport"/>
    <property type="evidence" value="ECO:0007669"/>
    <property type="project" value="InterPro"/>
</dbReference>
<comment type="caution">
    <text evidence="15">The sequence shown here is derived from an EMBL/GenBank/DDBJ whole genome shotgun (WGS) entry which is preliminary data.</text>
</comment>
<evidence type="ECO:0000256" key="12">
    <source>
        <dbReference type="SAM" id="MobiDB-lite"/>
    </source>
</evidence>
<dbReference type="PROSITE" id="PS00211">
    <property type="entry name" value="ABC_TRANSPORTER_1"/>
    <property type="match status" value="1"/>
</dbReference>
<dbReference type="RefSeq" id="WP_222591683.1">
    <property type="nucleotide sequence ID" value="NZ_BJUW01000013.1"/>
</dbReference>
<feature type="transmembrane region" description="Helical" evidence="11">
    <location>
        <begin position="213"/>
        <end position="236"/>
    </location>
</feature>
<evidence type="ECO:0000256" key="8">
    <source>
        <dbReference type="ARBA" id="ARBA00022840"/>
    </source>
</evidence>
<keyword evidence="7" id="KW-0547">Nucleotide-binding</keyword>
<name>A0A511AHC4_9MICO</name>
<evidence type="ECO:0000256" key="5">
    <source>
        <dbReference type="ARBA" id="ARBA00022475"/>
    </source>
</evidence>
<gene>
    <name evidence="15" type="ORF">MAE01_26020</name>
</gene>
<dbReference type="PROSITE" id="PS50928">
    <property type="entry name" value="ABC_TM1"/>
    <property type="match status" value="1"/>
</dbReference>
<feature type="compositionally biased region" description="Basic and acidic residues" evidence="12">
    <location>
        <begin position="289"/>
        <end position="299"/>
    </location>
</feature>
<dbReference type="PROSITE" id="PS50893">
    <property type="entry name" value="ABC_TRANSPORTER_2"/>
    <property type="match status" value="1"/>
</dbReference>
<dbReference type="SMART" id="SM00382">
    <property type="entry name" value="AAA"/>
    <property type="match status" value="1"/>
</dbReference>
<dbReference type="GO" id="GO:0005886">
    <property type="term" value="C:plasma membrane"/>
    <property type="evidence" value="ECO:0007669"/>
    <property type="project" value="UniProtKB-SubCell"/>
</dbReference>
<dbReference type="Pfam" id="PF00528">
    <property type="entry name" value="BPD_transp_1"/>
    <property type="match status" value="1"/>
</dbReference>
<dbReference type="Proteomes" id="UP000321225">
    <property type="component" value="Unassembled WGS sequence"/>
</dbReference>
<dbReference type="InterPro" id="IPR027417">
    <property type="entry name" value="P-loop_NTPase"/>
</dbReference>